<evidence type="ECO:0000259" key="7">
    <source>
        <dbReference type="Pfam" id="PF02770"/>
    </source>
</evidence>
<keyword evidence="3 5" id="KW-0285">Flavoprotein</keyword>
<evidence type="ECO:0000256" key="5">
    <source>
        <dbReference type="RuleBase" id="RU362125"/>
    </source>
</evidence>
<feature type="domain" description="Acyl-CoA dehydrogenase/oxidase C-terminal" evidence="6">
    <location>
        <begin position="247"/>
        <end position="380"/>
    </location>
</feature>
<dbReference type="PANTHER" id="PTHR43884">
    <property type="entry name" value="ACYL-COA DEHYDROGENASE"/>
    <property type="match status" value="1"/>
</dbReference>
<keyword evidence="9" id="KW-1185">Reference proteome</keyword>
<evidence type="ECO:0000256" key="2">
    <source>
        <dbReference type="ARBA" id="ARBA00009347"/>
    </source>
</evidence>
<dbReference type="PANTHER" id="PTHR43884:SF12">
    <property type="entry name" value="ISOVALERYL-COA DEHYDROGENASE, MITOCHONDRIAL-RELATED"/>
    <property type="match status" value="1"/>
</dbReference>
<dbReference type="Gene3D" id="1.10.540.10">
    <property type="entry name" value="Acyl-CoA dehydrogenase/oxidase, N-terminal domain"/>
    <property type="match status" value="1"/>
</dbReference>
<comment type="cofactor">
    <cofactor evidence="1 5">
        <name>FAD</name>
        <dbReference type="ChEBI" id="CHEBI:57692"/>
    </cofactor>
</comment>
<dbReference type="Gene3D" id="2.40.110.10">
    <property type="entry name" value="Butyryl-CoA Dehydrogenase, subunit A, domain 2"/>
    <property type="match status" value="1"/>
</dbReference>
<reference evidence="8 9" key="1">
    <citation type="submission" date="2020-03" db="EMBL/GenBank/DDBJ databases">
        <title>WGS of actinomycetes isolated from Thailand.</title>
        <authorList>
            <person name="Thawai C."/>
        </authorList>
    </citation>
    <scope>NUCLEOTIDE SEQUENCE [LARGE SCALE GENOMIC DNA]</scope>
    <source>
        <strain evidence="8 9">PRB2-1</strain>
    </source>
</reference>
<dbReference type="InterPro" id="IPR009100">
    <property type="entry name" value="AcylCoA_DH/oxidase_NM_dom_sf"/>
</dbReference>
<dbReference type="InterPro" id="IPR037069">
    <property type="entry name" value="AcylCoA_DH/ox_N_sf"/>
</dbReference>
<keyword evidence="5" id="KW-0560">Oxidoreductase</keyword>
<protein>
    <submittedName>
        <fullName evidence="8">Acyl-CoA dehydrogenase</fullName>
    </submittedName>
</protein>
<dbReference type="InterPro" id="IPR046373">
    <property type="entry name" value="Acyl-CoA_Oxase/DH_mid-dom_sf"/>
</dbReference>
<dbReference type="Proteomes" id="UP000734511">
    <property type="component" value="Unassembled WGS sequence"/>
</dbReference>
<dbReference type="RefSeq" id="WP_167982437.1">
    <property type="nucleotide sequence ID" value="NZ_JAATEJ010000005.1"/>
</dbReference>
<dbReference type="CDD" id="cd00567">
    <property type="entry name" value="ACAD"/>
    <property type="match status" value="1"/>
</dbReference>
<dbReference type="Gene3D" id="1.20.140.10">
    <property type="entry name" value="Butyryl-CoA Dehydrogenase, subunit A, domain 3"/>
    <property type="match status" value="1"/>
</dbReference>
<name>A0ABX0ZLG8_9ACTN</name>
<dbReference type="InterPro" id="IPR036250">
    <property type="entry name" value="AcylCo_DH-like_C"/>
</dbReference>
<evidence type="ECO:0000313" key="9">
    <source>
        <dbReference type="Proteomes" id="UP000734511"/>
    </source>
</evidence>
<accession>A0ABX0ZLG8</accession>
<dbReference type="SUPFAM" id="SSF56645">
    <property type="entry name" value="Acyl-CoA dehydrogenase NM domain-like"/>
    <property type="match status" value="1"/>
</dbReference>
<proteinExistence type="inferred from homology"/>
<evidence type="ECO:0000256" key="1">
    <source>
        <dbReference type="ARBA" id="ARBA00001974"/>
    </source>
</evidence>
<keyword evidence="4 5" id="KW-0274">FAD</keyword>
<comment type="caution">
    <text evidence="8">The sequence shown here is derived from an EMBL/GenBank/DDBJ whole genome shotgun (WGS) entry which is preliminary data.</text>
</comment>
<organism evidence="8 9">
    <name type="scientific">Actinacidiphila epipremni</name>
    <dbReference type="NCBI Taxonomy" id="2053013"/>
    <lineage>
        <taxon>Bacteria</taxon>
        <taxon>Bacillati</taxon>
        <taxon>Actinomycetota</taxon>
        <taxon>Actinomycetes</taxon>
        <taxon>Kitasatosporales</taxon>
        <taxon>Streptomycetaceae</taxon>
        <taxon>Actinacidiphila</taxon>
    </lineage>
</organism>
<evidence type="ECO:0000259" key="6">
    <source>
        <dbReference type="Pfam" id="PF00441"/>
    </source>
</evidence>
<feature type="domain" description="Acyl-CoA oxidase/dehydrogenase middle" evidence="7">
    <location>
        <begin position="132"/>
        <end position="230"/>
    </location>
</feature>
<evidence type="ECO:0000256" key="3">
    <source>
        <dbReference type="ARBA" id="ARBA00022630"/>
    </source>
</evidence>
<comment type="similarity">
    <text evidence="2 5">Belongs to the acyl-CoA dehydrogenase family.</text>
</comment>
<dbReference type="SUPFAM" id="SSF47203">
    <property type="entry name" value="Acyl-CoA dehydrogenase C-terminal domain-like"/>
    <property type="match status" value="1"/>
</dbReference>
<dbReference type="EMBL" id="JAATEJ010000005">
    <property type="protein sequence ID" value="NJP43571.1"/>
    <property type="molecule type" value="Genomic_DNA"/>
</dbReference>
<evidence type="ECO:0000256" key="4">
    <source>
        <dbReference type="ARBA" id="ARBA00022827"/>
    </source>
</evidence>
<dbReference type="InterPro" id="IPR006091">
    <property type="entry name" value="Acyl-CoA_Oxase/DH_mid-dom"/>
</dbReference>
<sequence>MTAFALDERLDLLRAAAADTAPELRAHALAVDANPYDMRPHLGVAGYDLVRRCTTPAQYGAGPLRLGRYAYAAGHCLDQVVLLAELARGDAGMILACPAPSLSGVLVDQMGDPAQQEHFHRALADGATWAYFAVTEPARGSDASAMQTRLDRTGPGAGPGAGDHELTGVKRYIGNGARGAVGVVFARTGRGPLSVRAALLDATAPGLAAEELDMAGLRGTCLGEMRFDAVPVPYERLLGRHLSPARQGLWAAIRVFHQMRAQVGALAVGTAGALLDLVREQRPQAPGAAVLAARTEACRSLVYAAGAAVDADRDAGHASSLAKYAATTLARETARWAVRSLGQEALVDLPLLEKWTRDVGAFEFMEGTADIQRQHIAKAYLKGRYDLRRTPPPGREGAR</sequence>
<gene>
    <name evidence="8" type="ORF">HCN08_09185</name>
</gene>
<dbReference type="InterPro" id="IPR009075">
    <property type="entry name" value="AcylCo_DH/oxidase_C"/>
</dbReference>
<dbReference type="Pfam" id="PF00441">
    <property type="entry name" value="Acyl-CoA_dh_1"/>
    <property type="match status" value="1"/>
</dbReference>
<dbReference type="Pfam" id="PF02770">
    <property type="entry name" value="Acyl-CoA_dh_M"/>
    <property type="match status" value="1"/>
</dbReference>
<evidence type="ECO:0000313" key="8">
    <source>
        <dbReference type="EMBL" id="NJP43571.1"/>
    </source>
</evidence>